<proteinExistence type="predicted"/>
<gene>
    <name evidence="1" type="ORF">DHETER_LOCUS9589</name>
</gene>
<accession>A0ACA9NIP6</accession>
<keyword evidence="2" id="KW-1185">Reference proteome</keyword>
<protein>
    <submittedName>
        <fullName evidence="1">3540_t:CDS:1</fullName>
    </submittedName>
</protein>
<sequence length="39" mass="4557">EELIEMERYVCFDNIAESSMQALSNNDTKEKADNKTLIY</sequence>
<evidence type="ECO:0000313" key="2">
    <source>
        <dbReference type="Proteomes" id="UP000789702"/>
    </source>
</evidence>
<dbReference type="EMBL" id="CAJVPU010017070">
    <property type="protein sequence ID" value="CAG8657369.1"/>
    <property type="molecule type" value="Genomic_DNA"/>
</dbReference>
<dbReference type="Proteomes" id="UP000789702">
    <property type="component" value="Unassembled WGS sequence"/>
</dbReference>
<organism evidence="1 2">
    <name type="scientific">Dentiscutata heterogama</name>
    <dbReference type="NCBI Taxonomy" id="1316150"/>
    <lineage>
        <taxon>Eukaryota</taxon>
        <taxon>Fungi</taxon>
        <taxon>Fungi incertae sedis</taxon>
        <taxon>Mucoromycota</taxon>
        <taxon>Glomeromycotina</taxon>
        <taxon>Glomeromycetes</taxon>
        <taxon>Diversisporales</taxon>
        <taxon>Gigasporaceae</taxon>
        <taxon>Dentiscutata</taxon>
    </lineage>
</organism>
<evidence type="ECO:0000313" key="1">
    <source>
        <dbReference type="EMBL" id="CAG8657369.1"/>
    </source>
</evidence>
<name>A0ACA9NIP6_9GLOM</name>
<comment type="caution">
    <text evidence="1">The sequence shown here is derived from an EMBL/GenBank/DDBJ whole genome shotgun (WGS) entry which is preliminary data.</text>
</comment>
<feature type="non-terminal residue" evidence="1">
    <location>
        <position position="1"/>
    </location>
</feature>
<reference evidence="1" key="1">
    <citation type="submission" date="2021-06" db="EMBL/GenBank/DDBJ databases">
        <authorList>
            <person name="Kallberg Y."/>
            <person name="Tangrot J."/>
            <person name="Rosling A."/>
        </authorList>
    </citation>
    <scope>NUCLEOTIDE SEQUENCE</scope>
    <source>
        <strain evidence="1">IL203A</strain>
    </source>
</reference>